<evidence type="ECO:0000313" key="1">
    <source>
        <dbReference type="EMBL" id="CCI01192.1"/>
    </source>
</evidence>
<dbReference type="EMBL" id="CAIJ01000084">
    <property type="protein sequence ID" value="CCI01192.1"/>
    <property type="molecule type" value="Genomic_DNA"/>
</dbReference>
<accession>I4FZT1</accession>
<dbReference type="HOGENOM" id="CLU_092224_1_0_3"/>
<dbReference type="Proteomes" id="UP000003480">
    <property type="component" value="Unassembled WGS sequence"/>
</dbReference>
<organism evidence="1 2">
    <name type="scientific">Microcystis aeruginosa PCC 9443</name>
    <dbReference type="NCBI Taxonomy" id="1160281"/>
    <lineage>
        <taxon>Bacteria</taxon>
        <taxon>Bacillati</taxon>
        <taxon>Cyanobacteriota</taxon>
        <taxon>Cyanophyceae</taxon>
        <taxon>Oscillatoriophycideae</taxon>
        <taxon>Chroococcales</taxon>
        <taxon>Microcystaceae</taxon>
        <taxon>Microcystis</taxon>
    </lineage>
</organism>
<dbReference type="GO" id="GO:0010275">
    <property type="term" value="P:NAD(P)H dehydrogenase complex assembly"/>
    <property type="evidence" value="ECO:0007669"/>
    <property type="project" value="TreeGrafter"/>
</dbReference>
<comment type="caution">
    <text evidence="1">The sequence shown here is derived from an EMBL/GenBank/DDBJ whole genome shotgun (WGS) entry which is preliminary data.</text>
</comment>
<evidence type="ECO:0000313" key="2">
    <source>
        <dbReference type="Proteomes" id="UP000003480"/>
    </source>
</evidence>
<name>I4FZT1_MICAE</name>
<dbReference type="AlphaFoldDB" id="I4FZT1"/>
<dbReference type="NCBIfam" id="NF038024">
    <property type="entry name" value="CRR6_slr1097"/>
    <property type="match status" value="1"/>
</dbReference>
<reference evidence="1 2" key="1">
    <citation type="submission" date="2012-04" db="EMBL/GenBank/DDBJ databases">
        <authorList>
            <person name="Genoscope - CEA"/>
        </authorList>
    </citation>
    <scope>NUCLEOTIDE SEQUENCE [LARGE SCALE GENOMIC DNA]</scope>
    <source>
        <strain evidence="1 2">9443</strain>
    </source>
</reference>
<proteinExistence type="predicted"/>
<gene>
    <name evidence="1" type="ORF">MICAC_1740005</name>
</gene>
<dbReference type="PANTHER" id="PTHR35724:SF1">
    <property type="entry name" value="PROTEIN CHLORORESPIRATORY REDUCTION 6, CHLOROPLASTIC"/>
    <property type="match status" value="1"/>
</dbReference>
<sequence length="179" mass="20990">MDHCDLGIKNRNFARYNLLFAPMTVKISLNPNQIQNLDLSSLETIIQDYQSRSAIAKLEQALQLEIDYPRAEGDMRELSEIPEVRLWFLHLDAVYPWLIFILDPKQGEIARYAAMLVPHQFHRGEGIQYNPEALEIFVMQKLFILSDWLKSQQIPALSRLKFFAQQFGYDIDEEFLSRL</sequence>
<dbReference type="Pfam" id="PF08847">
    <property type="entry name" value="Crr6"/>
    <property type="match status" value="1"/>
</dbReference>
<dbReference type="PANTHER" id="PTHR35724">
    <property type="entry name" value="PROTEIN CHLORORESPIRATORY REDUCTION 6, CHLOROPLASTIC"/>
    <property type="match status" value="1"/>
</dbReference>
<dbReference type="InterPro" id="IPR014946">
    <property type="entry name" value="CRR6"/>
</dbReference>
<protein>
    <submittedName>
        <fullName evidence="1">Similar to tr|Q8YLX7|Q8YLX7</fullName>
    </submittedName>
</protein>